<keyword evidence="2" id="KW-1185">Reference proteome</keyword>
<evidence type="ECO:0000313" key="2">
    <source>
        <dbReference type="Proteomes" id="UP000790709"/>
    </source>
</evidence>
<accession>A0ACB8BNK1</accession>
<reference evidence="1" key="1">
    <citation type="journal article" date="2021" name="New Phytol.">
        <title>Evolutionary innovations through gain and loss of genes in the ectomycorrhizal Boletales.</title>
        <authorList>
            <person name="Wu G."/>
            <person name="Miyauchi S."/>
            <person name="Morin E."/>
            <person name="Kuo A."/>
            <person name="Drula E."/>
            <person name="Varga T."/>
            <person name="Kohler A."/>
            <person name="Feng B."/>
            <person name="Cao Y."/>
            <person name="Lipzen A."/>
            <person name="Daum C."/>
            <person name="Hundley H."/>
            <person name="Pangilinan J."/>
            <person name="Johnson J."/>
            <person name="Barry K."/>
            <person name="LaButti K."/>
            <person name="Ng V."/>
            <person name="Ahrendt S."/>
            <person name="Min B."/>
            <person name="Choi I.G."/>
            <person name="Park H."/>
            <person name="Plett J.M."/>
            <person name="Magnuson J."/>
            <person name="Spatafora J.W."/>
            <person name="Nagy L.G."/>
            <person name="Henrissat B."/>
            <person name="Grigoriev I.V."/>
            <person name="Yang Z.L."/>
            <person name="Xu J."/>
            <person name="Martin F.M."/>
        </authorList>
    </citation>
    <scope>NUCLEOTIDE SEQUENCE</scope>
    <source>
        <strain evidence="1">KUC20120723A-06</strain>
    </source>
</reference>
<dbReference type="Proteomes" id="UP000790709">
    <property type="component" value="Unassembled WGS sequence"/>
</dbReference>
<comment type="caution">
    <text evidence="1">The sequence shown here is derived from an EMBL/GenBank/DDBJ whole genome shotgun (WGS) entry which is preliminary data.</text>
</comment>
<dbReference type="EMBL" id="MU266366">
    <property type="protein sequence ID" value="KAH7927460.1"/>
    <property type="molecule type" value="Genomic_DNA"/>
</dbReference>
<gene>
    <name evidence="1" type="ORF">BV22DRAFT_1006914</name>
</gene>
<proteinExistence type="predicted"/>
<sequence length="273" mass="30777">MDSPKLRKLTRAQIQAIAKAKLVRAVGKTEEIIRRLIKKHPGGIPEDLNGTRDPSGPARGPRPTHASPGGRGGSVAPVTEEPEDDTLPEEGEQSSDAPLNDALAVKQDGGPADADSYVPVPIHGLPEPDLVDDDDDATSYISYPRVEAGPDERDVRLVLRQFTTLVNDMPEIEKLMREAQALTDKASAIINVVEPKLREACTTRQFLEDNYLAQLKAKRERWDGTAFMERTHRRRWITHLKRQRKNERVKKWQEQALYDITLGIEPLEYEFYQ</sequence>
<protein>
    <submittedName>
        <fullName evidence="1">Uncharacterized protein</fullName>
    </submittedName>
</protein>
<evidence type="ECO:0000313" key="1">
    <source>
        <dbReference type="EMBL" id="KAH7927460.1"/>
    </source>
</evidence>
<organism evidence="1 2">
    <name type="scientific">Leucogyrophana mollusca</name>
    <dbReference type="NCBI Taxonomy" id="85980"/>
    <lineage>
        <taxon>Eukaryota</taxon>
        <taxon>Fungi</taxon>
        <taxon>Dikarya</taxon>
        <taxon>Basidiomycota</taxon>
        <taxon>Agaricomycotina</taxon>
        <taxon>Agaricomycetes</taxon>
        <taxon>Agaricomycetidae</taxon>
        <taxon>Boletales</taxon>
        <taxon>Boletales incertae sedis</taxon>
        <taxon>Leucogyrophana</taxon>
    </lineage>
</organism>
<name>A0ACB8BNK1_9AGAM</name>